<dbReference type="PANTHER" id="PTHR30244:SF34">
    <property type="entry name" value="DTDP-4-AMINO-4,6-DIDEOXYGALACTOSE TRANSAMINASE"/>
    <property type="match status" value="1"/>
</dbReference>
<sequence>MSKLAIKGGKSIIEHEWGKWPVVGKTEIELIKKVTESGNWSYNGPMETEFKKKWADFNGSKYAILVANGTVSLQLAWEALGIGYGDEVIVPGLTWQADAATIVDVNAIPILVDIEEDSWCIDPAKIEAAITSRTKAIAAVHFYGTICNMDTIRTIAQKHHLFLLEDCS</sequence>
<feature type="non-terminal residue" evidence="1">
    <location>
        <position position="168"/>
    </location>
</feature>
<organism evidence="1">
    <name type="scientific">marine sediment metagenome</name>
    <dbReference type="NCBI Taxonomy" id="412755"/>
    <lineage>
        <taxon>unclassified sequences</taxon>
        <taxon>metagenomes</taxon>
        <taxon>ecological metagenomes</taxon>
    </lineage>
</organism>
<accession>X0RW78</accession>
<dbReference type="InterPro" id="IPR015424">
    <property type="entry name" value="PyrdxlP-dep_Trfase"/>
</dbReference>
<gene>
    <name evidence="1" type="ORF">S01H1_02961</name>
</gene>
<dbReference type="GO" id="GO:0008483">
    <property type="term" value="F:transaminase activity"/>
    <property type="evidence" value="ECO:0007669"/>
    <property type="project" value="TreeGrafter"/>
</dbReference>
<dbReference type="EMBL" id="BARS01001529">
    <property type="protein sequence ID" value="GAF73048.1"/>
    <property type="molecule type" value="Genomic_DNA"/>
</dbReference>
<dbReference type="PANTHER" id="PTHR30244">
    <property type="entry name" value="TRANSAMINASE"/>
    <property type="match status" value="1"/>
</dbReference>
<dbReference type="Gene3D" id="3.40.640.10">
    <property type="entry name" value="Type I PLP-dependent aspartate aminotransferase-like (Major domain)"/>
    <property type="match status" value="1"/>
</dbReference>
<dbReference type="Pfam" id="PF01041">
    <property type="entry name" value="DegT_DnrJ_EryC1"/>
    <property type="match status" value="1"/>
</dbReference>
<protein>
    <recommendedName>
        <fullName evidence="2">Aminotransferase class I/classII domain-containing protein</fullName>
    </recommendedName>
</protein>
<reference evidence="1" key="1">
    <citation type="journal article" date="2014" name="Front. Microbiol.">
        <title>High frequency of phylogenetically diverse reductive dehalogenase-homologous genes in deep subseafloor sedimentary metagenomes.</title>
        <authorList>
            <person name="Kawai M."/>
            <person name="Futagami T."/>
            <person name="Toyoda A."/>
            <person name="Takaki Y."/>
            <person name="Nishi S."/>
            <person name="Hori S."/>
            <person name="Arai W."/>
            <person name="Tsubouchi T."/>
            <person name="Morono Y."/>
            <person name="Uchiyama I."/>
            <person name="Ito T."/>
            <person name="Fujiyama A."/>
            <person name="Inagaki F."/>
            <person name="Takami H."/>
        </authorList>
    </citation>
    <scope>NUCLEOTIDE SEQUENCE</scope>
    <source>
        <strain evidence="1">Expedition CK06-06</strain>
    </source>
</reference>
<dbReference type="InterPro" id="IPR015421">
    <property type="entry name" value="PyrdxlP-dep_Trfase_major"/>
</dbReference>
<dbReference type="GO" id="GO:0030170">
    <property type="term" value="F:pyridoxal phosphate binding"/>
    <property type="evidence" value="ECO:0007669"/>
    <property type="project" value="TreeGrafter"/>
</dbReference>
<comment type="caution">
    <text evidence="1">The sequence shown here is derived from an EMBL/GenBank/DDBJ whole genome shotgun (WGS) entry which is preliminary data.</text>
</comment>
<dbReference type="InterPro" id="IPR000653">
    <property type="entry name" value="DegT/StrS_aminotransferase"/>
</dbReference>
<proteinExistence type="predicted"/>
<dbReference type="SUPFAM" id="SSF53383">
    <property type="entry name" value="PLP-dependent transferases"/>
    <property type="match status" value="1"/>
</dbReference>
<dbReference type="GO" id="GO:0000271">
    <property type="term" value="P:polysaccharide biosynthetic process"/>
    <property type="evidence" value="ECO:0007669"/>
    <property type="project" value="TreeGrafter"/>
</dbReference>
<dbReference type="AlphaFoldDB" id="X0RW78"/>
<evidence type="ECO:0000313" key="1">
    <source>
        <dbReference type="EMBL" id="GAF73048.1"/>
    </source>
</evidence>
<evidence type="ECO:0008006" key="2">
    <source>
        <dbReference type="Google" id="ProtNLM"/>
    </source>
</evidence>
<name>X0RW78_9ZZZZ</name>